<reference evidence="2" key="3">
    <citation type="journal article" date="2017" name="Nature">
        <title>Genome sequence of the progenitor of the wheat D genome Aegilops tauschii.</title>
        <authorList>
            <person name="Luo M.C."/>
            <person name="Gu Y.Q."/>
            <person name="Puiu D."/>
            <person name="Wang H."/>
            <person name="Twardziok S.O."/>
            <person name="Deal K.R."/>
            <person name="Huo N."/>
            <person name="Zhu T."/>
            <person name="Wang L."/>
            <person name="Wang Y."/>
            <person name="McGuire P.E."/>
            <person name="Liu S."/>
            <person name="Long H."/>
            <person name="Ramasamy R.K."/>
            <person name="Rodriguez J.C."/>
            <person name="Van S.L."/>
            <person name="Yuan L."/>
            <person name="Wang Z."/>
            <person name="Xia Z."/>
            <person name="Xiao L."/>
            <person name="Anderson O.D."/>
            <person name="Ouyang S."/>
            <person name="Liang Y."/>
            <person name="Zimin A.V."/>
            <person name="Pertea G."/>
            <person name="Qi P."/>
            <person name="Bennetzen J.L."/>
            <person name="Dai X."/>
            <person name="Dawson M.W."/>
            <person name="Muller H.G."/>
            <person name="Kugler K."/>
            <person name="Rivarola-Duarte L."/>
            <person name="Spannagl M."/>
            <person name="Mayer K.F.X."/>
            <person name="Lu F.H."/>
            <person name="Bevan M.W."/>
            <person name="Leroy P."/>
            <person name="Li P."/>
            <person name="You F.M."/>
            <person name="Sun Q."/>
            <person name="Liu Z."/>
            <person name="Lyons E."/>
            <person name="Wicker T."/>
            <person name="Salzberg S.L."/>
            <person name="Devos K.M."/>
            <person name="Dvorak J."/>
        </authorList>
    </citation>
    <scope>NUCLEOTIDE SEQUENCE [LARGE SCALE GENOMIC DNA]</scope>
    <source>
        <strain evidence="2">cv. AL8/78</strain>
    </source>
</reference>
<reference evidence="3" key="1">
    <citation type="journal article" date="2014" name="Science">
        <title>Ancient hybridizations among the ancestral genomes of bread wheat.</title>
        <authorList>
            <consortium name="International Wheat Genome Sequencing Consortium,"/>
            <person name="Marcussen T."/>
            <person name="Sandve S.R."/>
            <person name="Heier L."/>
            <person name="Spannagl M."/>
            <person name="Pfeifer M."/>
            <person name="Jakobsen K.S."/>
            <person name="Wulff B.B."/>
            <person name="Steuernagel B."/>
            <person name="Mayer K.F."/>
            <person name="Olsen O.A."/>
        </authorList>
    </citation>
    <scope>NUCLEOTIDE SEQUENCE [LARGE SCALE GENOMIC DNA]</scope>
    <source>
        <strain evidence="3">cv. AL8/78</strain>
    </source>
</reference>
<name>A0A453AJ50_AEGTS</name>
<evidence type="ECO:0000313" key="3">
    <source>
        <dbReference type="Proteomes" id="UP000015105"/>
    </source>
</evidence>
<dbReference type="AlphaFoldDB" id="A0A453AJ50"/>
<feature type="compositionally biased region" description="Basic residues" evidence="1">
    <location>
        <begin position="62"/>
        <end position="80"/>
    </location>
</feature>
<proteinExistence type="predicted"/>
<reference evidence="2" key="5">
    <citation type="journal article" date="2021" name="G3 (Bethesda)">
        <title>Aegilops tauschii genome assembly Aet v5.0 features greater sequence contiguity and improved annotation.</title>
        <authorList>
            <person name="Wang L."/>
            <person name="Zhu T."/>
            <person name="Rodriguez J.C."/>
            <person name="Deal K.R."/>
            <person name="Dubcovsky J."/>
            <person name="McGuire P.E."/>
            <person name="Lux T."/>
            <person name="Spannagl M."/>
            <person name="Mayer K.F.X."/>
            <person name="Baldrich P."/>
            <person name="Meyers B.C."/>
            <person name="Huo N."/>
            <person name="Gu Y.Q."/>
            <person name="Zhou H."/>
            <person name="Devos K.M."/>
            <person name="Bennetzen J.L."/>
            <person name="Unver T."/>
            <person name="Budak H."/>
            <person name="Gulick P.J."/>
            <person name="Galiba G."/>
            <person name="Kalapos B."/>
            <person name="Nelson D.R."/>
            <person name="Li P."/>
            <person name="You F.M."/>
            <person name="Luo M.C."/>
            <person name="Dvorak J."/>
        </authorList>
    </citation>
    <scope>NUCLEOTIDE SEQUENCE [LARGE SCALE GENOMIC DNA]</scope>
    <source>
        <strain evidence="2">cv. AL8/78</strain>
    </source>
</reference>
<feature type="compositionally biased region" description="Low complexity" evidence="1">
    <location>
        <begin position="85"/>
        <end position="100"/>
    </location>
</feature>
<dbReference type="Proteomes" id="UP000015105">
    <property type="component" value="Chromosome 2D"/>
</dbReference>
<dbReference type="EnsemblPlants" id="AET2Gv20153900.2">
    <property type="protein sequence ID" value="AET2Gv20153900.2"/>
    <property type="gene ID" value="AET2Gv20153900"/>
</dbReference>
<evidence type="ECO:0000256" key="1">
    <source>
        <dbReference type="SAM" id="MobiDB-lite"/>
    </source>
</evidence>
<protein>
    <submittedName>
        <fullName evidence="2">Uncharacterized protein</fullName>
    </submittedName>
</protein>
<reference evidence="3" key="2">
    <citation type="journal article" date="2017" name="Nat. Plants">
        <title>The Aegilops tauschii genome reveals multiple impacts of transposons.</title>
        <authorList>
            <person name="Zhao G."/>
            <person name="Zou C."/>
            <person name="Li K."/>
            <person name="Wang K."/>
            <person name="Li T."/>
            <person name="Gao L."/>
            <person name="Zhang X."/>
            <person name="Wang H."/>
            <person name="Yang Z."/>
            <person name="Liu X."/>
            <person name="Jiang W."/>
            <person name="Mao L."/>
            <person name="Kong X."/>
            <person name="Jiao Y."/>
            <person name="Jia J."/>
        </authorList>
    </citation>
    <scope>NUCLEOTIDE SEQUENCE [LARGE SCALE GENOMIC DNA]</scope>
    <source>
        <strain evidence="3">cv. AL8/78</strain>
    </source>
</reference>
<keyword evidence="3" id="KW-1185">Reference proteome</keyword>
<dbReference type="Gramene" id="AET2Gv20153900.2">
    <property type="protein sequence ID" value="AET2Gv20153900.2"/>
    <property type="gene ID" value="AET2Gv20153900"/>
</dbReference>
<feature type="compositionally biased region" description="Basic and acidic residues" evidence="1">
    <location>
        <begin position="18"/>
        <end position="39"/>
    </location>
</feature>
<accession>A0A453AJ50</accession>
<sequence length="188" mass="20576">TPSGSLRPTAYSFPDIDTEPKPRRLIHGPDPDGAEETRHILLRPLRPPKEGPCLRRGWCRAEKKRRRRRTLLLLAPRRRSPSSPPSQTTSWAPSSPRSPSTRPPAQTPYPKAGNTSGATTLCSTSTTTTRITSDADGRTYADSPRRHRLAYPDGPAQVVGVYPSKPTAPVGKAQPSASREICLRRPSA</sequence>
<feature type="compositionally biased region" description="Low complexity" evidence="1">
    <location>
        <begin position="115"/>
        <end position="132"/>
    </location>
</feature>
<reference evidence="2" key="4">
    <citation type="submission" date="2019-03" db="UniProtKB">
        <authorList>
            <consortium name="EnsemblPlants"/>
        </authorList>
    </citation>
    <scope>IDENTIFICATION</scope>
</reference>
<organism evidence="2 3">
    <name type="scientific">Aegilops tauschii subsp. strangulata</name>
    <name type="common">Goatgrass</name>
    <dbReference type="NCBI Taxonomy" id="200361"/>
    <lineage>
        <taxon>Eukaryota</taxon>
        <taxon>Viridiplantae</taxon>
        <taxon>Streptophyta</taxon>
        <taxon>Embryophyta</taxon>
        <taxon>Tracheophyta</taxon>
        <taxon>Spermatophyta</taxon>
        <taxon>Magnoliopsida</taxon>
        <taxon>Liliopsida</taxon>
        <taxon>Poales</taxon>
        <taxon>Poaceae</taxon>
        <taxon>BOP clade</taxon>
        <taxon>Pooideae</taxon>
        <taxon>Triticodae</taxon>
        <taxon>Triticeae</taxon>
        <taxon>Triticinae</taxon>
        <taxon>Aegilops</taxon>
    </lineage>
</organism>
<feature type="region of interest" description="Disordered" evidence="1">
    <location>
        <begin position="1"/>
        <end position="188"/>
    </location>
</feature>
<evidence type="ECO:0000313" key="2">
    <source>
        <dbReference type="EnsemblPlants" id="AET2Gv20153900.2"/>
    </source>
</evidence>